<dbReference type="PANTHER" id="PTHR30363:SF44">
    <property type="entry name" value="AGA OPERON TRANSCRIPTIONAL REPRESSOR-RELATED"/>
    <property type="match status" value="1"/>
</dbReference>
<dbReference type="GO" id="GO:0003700">
    <property type="term" value="F:DNA-binding transcription factor activity"/>
    <property type="evidence" value="ECO:0007669"/>
    <property type="project" value="InterPro"/>
</dbReference>
<sequence length="260" mass="28518">MSVPLERQKKILTVLEKKDYAEVSYLSQTFNVSEMTIRRDLEKLEKEGELIRVLGGAKLSTKKVYEGTVDERLSTNLKEKRLIASVAVSLIENGDVIAFDASTSALEVSKQLKGFESLTVVTNNISIAIELASEKGITVILLGGYVRGKSLSTIGGSLAQYLQSINIDKCFISSKAISFEEGLTDATIDEGEAKQAMIRKSNQVIVLADHTKLDTVAFFQICPSSSIHTIITDNPDNPTKAQFECIQQFKHSGTMIHLAN</sequence>
<dbReference type="EMBL" id="CP059540">
    <property type="protein sequence ID" value="QMT16745.1"/>
    <property type="molecule type" value="Genomic_DNA"/>
</dbReference>
<dbReference type="KEGG" id="pdec:H1Q58_12320"/>
<dbReference type="SMART" id="SM01134">
    <property type="entry name" value="DeoRC"/>
    <property type="match status" value="1"/>
</dbReference>
<keyword evidence="6" id="KW-1185">Reference proteome</keyword>
<proteinExistence type="predicted"/>
<dbReference type="InterPro" id="IPR036390">
    <property type="entry name" value="WH_DNA-bd_sf"/>
</dbReference>
<dbReference type="Gene3D" id="1.10.10.10">
    <property type="entry name" value="Winged helix-like DNA-binding domain superfamily/Winged helix DNA-binding domain"/>
    <property type="match status" value="1"/>
</dbReference>
<dbReference type="Pfam" id="PF08220">
    <property type="entry name" value="HTH_DeoR"/>
    <property type="match status" value="1"/>
</dbReference>
<keyword evidence="1" id="KW-0805">Transcription regulation</keyword>
<dbReference type="InterPro" id="IPR014036">
    <property type="entry name" value="DeoR-like_C"/>
</dbReference>
<keyword evidence="3" id="KW-0804">Transcription</keyword>
<dbReference type="SUPFAM" id="SSF46785">
    <property type="entry name" value="Winged helix' DNA-binding domain"/>
    <property type="match status" value="1"/>
</dbReference>
<feature type="domain" description="HTH deoR-type" evidence="4">
    <location>
        <begin position="4"/>
        <end position="59"/>
    </location>
</feature>
<dbReference type="GO" id="GO:0003677">
    <property type="term" value="F:DNA binding"/>
    <property type="evidence" value="ECO:0007669"/>
    <property type="project" value="UniProtKB-KW"/>
</dbReference>
<dbReference type="Proteomes" id="UP000514716">
    <property type="component" value="Chromosome"/>
</dbReference>
<evidence type="ECO:0000259" key="4">
    <source>
        <dbReference type="PROSITE" id="PS51000"/>
    </source>
</evidence>
<dbReference type="SUPFAM" id="SSF100950">
    <property type="entry name" value="NagB/RpiA/CoA transferase-like"/>
    <property type="match status" value="1"/>
</dbReference>
<dbReference type="InterPro" id="IPR050313">
    <property type="entry name" value="Carb_Metab_HTH_regulators"/>
</dbReference>
<dbReference type="AlphaFoldDB" id="A0A7D7SFL1"/>
<protein>
    <submittedName>
        <fullName evidence="5">DeoR/GlpR transcriptional regulator</fullName>
    </submittedName>
</protein>
<name>A0A7D7SFL1_PLAMR</name>
<gene>
    <name evidence="5" type="ORF">H1Q58_12320</name>
</gene>
<evidence type="ECO:0000313" key="5">
    <source>
        <dbReference type="EMBL" id="QMT16745.1"/>
    </source>
</evidence>
<dbReference type="InterPro" id="IPR018356">
    <property type="entry name" value="Tscrpt_reg_HTH_DeoR_CS"/>
</dbReference>
<dbReference type="PRINTS" id="PR00037">
    <property type="entry name" value="HTHLACR"/>
</dbReference>
<evidence type="ECO:0000256" key="2">
    <source>
        <dbReference type="ARBA" id="ARBA00023125"/>
    </source>
</evidence>
<dbReference type="RefSeq" id="WP_182091685.1">
    <property type="nucleotide sequence ID" value="NZ_CP059540.1"/>
</dbReference>
<dbReference type="PROSITE" id="PS00894">
    <property type="entry name" value="HTH_DEOR_1"/>
    <property type="match status" value="1"/>
</dbReference>
<dbReference type="SMART" id="SM00420">
    <property type="entry name" value="HTH_DEOR"/>
    <property type="match status" value="1"/>
</dbReference>
<evidence type="ECO:0000256" key="1">
    <source>
        <dbReference type="ARBA" id="ARBA00023015"/>
    </source>
</evidence>
<evidence type="ECO:0000256" key="3">
    <source>
        <dbReference type="ARBA" id="ARBA00023163"/>
    </source>
</evidence>
<dbReference type="PANTHER" id="PTHR30363">
    <property type="entry name" value="HTH-TYPE TRANSCRIPTIONAL REGULATOR SRLR-RELATED"/>
    <property type="match status" value="1"/>
</dbReference>
<dbReference type="PROSITE" id="PS51000">
    <property type="entry name" value="HTH_DEOR_2"/>
    <property type="match status" value="1"/>
</dbReference>
<organism evidence="5 6">
    <name type="scientific">Planococcus maritimus</name>
    <dbReference type="NCBI Taxonomy" id="192421"/>
    <lineage>
        <taxon>Bacteria</taxon>
        <taxon>Bacillati</taxon>
        <taxon>Bacillota</taxon>
        <taxon>Bacilli</taxon>
        <taxon>Bacillales</taxon>
        <taxon>Caryophanaceae</taxon>
        <taxon>Planococcus</taxon>
    </lineage>
</organism>
<dbReference type="InterPro" id="IPR037171">
    <property type="entry name" value="NagB/RpiA_transferase-like"/>
</dbReference>
<reference evidence="5 6" key="1">
    <citation type="submission" date="2020-07" db="EMBL/GenBank/DDBJ databases">
        <title>Screening of a cold-adapted Planococcus bacterium producing protease in traditional shrimp paste and protease identification by genome sequencing.</title>
        <authorList>
            <person name="Gao R."/>
            <person name="Leng W."/>
            <person name="Chu Q."/>
            <person name="Wu X."/>
            <person name="Liu H."/>
            <person name="Li X."/>
        </authorList>
    </citation>
    <scope>NUCLEOTIDE SEQUENCE [LARGE SCALE GENOMIC DNA]</scope>
    <source>
        <strain evidence="5 6">XJ11</strain>
    </source>
</reference>
<evidence type="ECO:0000313" key="6">
    <source>
        <dbReference type="Proteomes" id="UP000514716"/>
    </source>
</evidence>
<dbReference type="InterPro" id="IPR001034">
    <property type="entry name" value="DeoR_HTH"/>
</dbReference>
<dbReference type="InterPro" id="IPR036388">
    <property type="entry name" value="WH-like_DNA-bd_sf"/>
</dbReference>
<dbReference type="Pfam" id="PF00455">
    <property type="entry name" value="DeoRC"/>
    <property type="match status" value="1"/>
</dbReference>
<keyword evidence="2" id="KW-0238">DNA-binding</keyword>
<accession>A0A7D7SFL1</accession>